<name>A0A3A1WHY9_9HYPH</name>
<protein>
    <recommendedName>
        <fullName evidence="1">Phage head morphogenesis domain-containing protein</fullName>
    </recommendedName>
</protein>
<dbReference type="Pfam" id="PF04233">
    <property type="entry name" value="Phage_Mu_F"/>
    <property type="match status" value="1"/>
</dbReference>
<evidence type="ECO:0000313" key="3">
    <source>
        <dbReference type="Proteomes" id="UP000265750"/>
    </source>
</evidence>
<accession>A0A3A1WHY9</accession>
<dbReference type="NCBIfam" id="TIGR01641">
    <property type="entry name" value="phageSPP1_gp7"/>
    <property type="match status" value="1"/>
</dbReference>
<dbReference type="EMBL" id="QYRN01000006">
    <property type="protein sequence ID" value="RIY00203.1"/>
    <property type="molecule type" value="Genomic_DNA"/>
</dbReference>
<organism evidence="2 3">
    <name type="scientific">Aureimonas flava</name>
    <dbReference type="NCBI Taxonomy" id="2320271"/>
    <lineage>
        <taxon>Bacteria</taxon>
        <taxon>Pseudomonadati</taxon>
        <taxon>Pseudomonadota</taxon>
        <taxon>Alphaproteobacteria</taxon>
        <taxon>Hyphomicrobiales</taxon>
        <taxon>Aurantimonadaceae</taxon>
        <taxon>Aureimonas</taxon>
    </lineage>
</organism>
<gene>
    <name evidence="2" type="ORF">D3218_13030</name>
</gene>
<reference evidence="3" key="1">
    <citation type="submission" date="2018-09" db="EMBL/GenBank/DDBJ databases">
        <authorList>
            <person name="Tuo L."/>
        </authorList>
    </citation>
    <scope>NUCLEOTIDE SEQUENCE [LARGE SCALE GENOMIC DNA]</scope>
    <source>
        <strain evidence="3">M2BS4Y-1</strain>
    </source>
</reference>
<dbReference type="InterPro" id="IPR006528">
    <property type="entry name" value="Phage_head_morphogenesis_dom"/>
</dbReference>
<evidence type="ECO:0000313" key="2">
    <source>
        <dbReference type="EMBL" id="RIY00203.1"/>
    </source>
</evidence>
<comment type="caution">
    <text evidence="2">The sequence shown here is derived from an EMBL/GenBank/DDBJ whole genome shotgun (WGS) entry which is preliminary data.</text>
</comment>
<dbReference type="OrthoDB" id="4446543at2"/>
<proteinExistence type="predicted"/>
<feature type="domain" description="Phage head morphogenesis" evidence="1">
    <location>
        <begin position="165"/>
        <end position="271"/>
    </location>
</feature>
<dbReference type="AlphaFoldDB" id="A0A3A1WHY9"/>
<keyword evidence="3" id="KW-1185">Reference proteome</keyword>
<dbReference type="Proteomes" id="UP000265750">
    <property type="component" value="Unassembled WGS sequence"/>
</dbReference>
<sequence length="283" mass="31731">MDPVSDPPVRLVMRYELARLAPSRRARTVLPPISASRGAETDYTNALRAMLRGLADEVQATILPEVEAEMARQRMLTQDAVRMGMFDRLLDVALGLALVAERTVTRILGLEVDRHTERWKASVRSTLGIDIATVVRNEDLGDYLETVTDRNVGLIRKLARDTSENVRQAVLNAILQGRTAKQLRGDLTDQFGISQRRAKVIARDQIAKVTSDLNQRRHTQAGITHYVWSTSHDERVRARHRALDGNEYEYGKPTGAEQGLPPGQPIQCRCVGRAIVIFDGERF</sequence>
<evidence type="ECO:0000259" key="1">
    <source>
        <dbReference type="Pfam" id="PF04233"/>
    </source>
</evidence>